<evidence type="ECO:0000313" key="1">
    <source>
        <dbReference type="EMBL" id="EOX93876.1"/>
    </source>
</evidence>
<protein>
    <submittedName>
        <fullName evidence="1">Uncharacterized protein</fullName>
    </submittedName>
</protein>
<dbReference type="EMBL" id="CM001879">
    <property type="protein sequence ID" value="EOX93876.1"/>
    <property type="molecule type" value="Genomic_DNA"/>
</dbReference>
<sequence length="131" mass="14767">MKFDREDLSLYAFICAFSRQPSQKIWAQQCSNSQVVKKDPKVPGKILSKLELLGHLALPWPISCHDFLKSVLPDGVKEVKPLRRSQSALLKQLQNNLIPNIKLLREIGVPQSSISVLTNVNHAVFAKPRQT</sequence>
<keyword evidence="2" id="KW-1185">Reference proteome</keyword>
<name>A0A061DP55_THECC</name>
<reference evidence="1 2" key="1">
    <citation type="journal article" date="2013" name="Genome Biol.">
        <title>The genome sequence of the most widely cultivated cacao type and its use to identify candidate genes regulating pod color.</title>
        <authorList>
            <person name="Motamayor J.C."/>
            <person name="Mockaitis K."/>
            <person name="Schmutz J."/>
            <person name="Haiminen N."/>
            <person name="Iii D.L."/>
            <person name="Cornejo O."/>
            <person name="Findley S.D."/>
            <person name="Zheng P."/>
            <person name="Utro F."/>
            <person name="Royaert S."/>
            <person name="Saski C."/>
            <person name="Jenkins J."/>
            <person name="Podicheti R."/>
            <person name="Zhao M."/>
            <person name="Scheffler B.E."/>
            <person name="Stack J.C."/>
            <person name="Feltus F.A."/>
            <person name="Mustiga G.M."/>
            <person name="Amores F."/>
            <person name="Phillips W."/>
            <person name="Marelli J.P."/>
            <person name="May G.D."/>
            <person name="Shapiro H."/>
            <person name="Ma J."/>
            <person name="Bustamante C.D."/>
            <person name="Schnell R.J."/>
            <person name="Main D."/>
            <person name="Gilbert D."/>
            <person name="Parida L."/>
            <person name="Kuhn D.N."/>
        </authorList>
    </citation>
    <scope>NUCLEOTIDE SEQUENCE [LARGE SCALE GENOMIC DNA]</scope>
    <source>
        <strain evidence="2">cv. Matina 1-6</strain>
    </source>
</reference>
<proteinExistence type="predicted"/>
<evidence type="ECO:0000313" key="2">
    <source>
        <dbReference type="Proteomes" id="UP000026915"/>
    </source>
</evidence>
<dbReference type="InParanoid" id="A0A061DP55"/>
<accession>A0A061DP55</accession>
<dbReference type="Gramene" id="EOX93876">
    <property type="protein sequence ID" value="EOX93876"/>
    <property type="gene ID" value="TCM_002872"/>
</dbReference>
<gene>
    <name evidence="1" type="ORF">TCM_002872</name>
</gene>
<dbReference type="HOGENOM" id="CLU_1931328_0_0_1"/>
<dbReference type="AlphaFoldDB" id="A0A061DP55"/>
<dbReference type="Proteomes" id="UP000026915">
    <property type="component" value="Chromosome 1"/>
</dbReference>
<organism evidence="1 2">
    <name type="scientific">Theobroma cacao</name>
    <name type="common">Cacao</name>
    <name type="synonym">Cocoa</name>
    <dbReference type="NCBI Taxonomy" id="3641"/>
    <lineage>
        <taxon>Eukaryota</taxon>
        <taxon>Viridiplantae</taxon>
        <taxon>Streptophyta</taxon>
        <taxon>Embryophyta</taxon>
        <taxon>Tracheophyta</taxon>
        <taxon>Spermatophyta</taxon>
        <taxon>Magnoliopsida</taxon>
        <taxon>eudicotyledons</taxon>
        <taxon>Gunneridae</taxon>
        <taxon>Pentapetalae</taxon>
        <taxon>rosids</taxon>
        <taxon>malvids</taxon>
        <taxon>Malvales</taxon>
        <taxon>Malvaceae</taxon>
        <taxon>Byttnerioideae</taxon>
        <taxon>Theobroma</taxon>
    </lineage>
</organism>